<dbReference type="Proteomes" id="UP001060170">
    <property type="component" value="Chromosome 14"/>
</dbReference>
<reference evidence="2" key="1">
    <citation type="journal article" date="2018" name="BMC Genomics">
        <title>Genomic insights into host adaptation between the wheat stripe rust pathogen (Puccinia striiformis f. sp. tritici) and the barley stripe rust pathogen (Puccinia striiformis f. sp. hordei).</title>
        <authorList>
            <person name="Xia C."/>
            <person name="Wang M."/>
            <person name="Yin C."/>
            <person name="Cornejo O.E."/>
            <person name="Hulbert S.H."/>
            <person name="Chen X."/>
        </authorList>
    </citation>
    <scope>NUCLEOTIDE SEQUENCE [LARGE SCALE GENOMIC DNA]</scope>
    <source>
        <strain evidence="2">93-210</strain>
    </source>
</reference>
<reference evidence="1 2" key="3">
    <citation type="journal article" date="2022" name="Microbiol. Spectr.">
        <title>Folding features and dynamics of 3D genome architecture in plant fungal pathogens.</title>
        <authorList>
            <person name="Xia C."/>
        </authorList>
    </citation>
    <scope>NUCLEOTIDE SEQUENCE [LARGE SCALE GENOMIC DNA]</scope>
    <source>
        <strain evidence="1 2">93-210</strain>
    </source>
</reference>
<accession>A0ACC0DYP3</accession>
<name>A0ACC0DYP3_9BASI</name>
<reference evidence="2" key="2">
    <citation type="journal article" date="2018" name="Mol. Plant Microbe Interact.">
        <title>Genome sequence resources for the wheat stripe rust pathogen (Puccinia striiformis f. sp. tritici) and the barley stripe rust pathogen (Puccinia striiformis f. sp. hordei).</title>
        <authorList>
            <person name="Xia C."/>
            <person name="Wang M."/>
            <person name="Yin C."/>
            <person name="Cornejo O.E."/>
            <person name="Hulbert S.H."/>
            <person name="Chen X."/>
        </authorList>
    </citation>
    <scope>NUCLEOTIDE SEQUENCE [LARGE SCALE GENOMIC DNA]</scope>
    <source>
        <strain evidence="2">93-210</strain>
    </source>
</reference>
<protein>
    <submittedName>
        <fullName evidence="1">Uncharacterized protein</fullName>
    </submittedName>
</protein>
<evidence type="ECO:0000313" key="1">
    <source>
        <dbReference type="EMBL" id="KAI7940272.1"/>
    </source>
</evidence>
<evidence type="ECO:0000313" key="2">
    <source>
        <dbReference type="Proteomes" id="UP001060170"/>
    </source>
</evidence>
<keyword evidence="2" id="KW-1185">Reference proteome</keyword>
<comment type="caution">
    <text evidence="1">The sequence shown here is derived from an EMBL/GenBank/DDBJ whole genome shotgun (WGS) entry which is preliminary data.</text>
</comment>
<sequence>MELDVIDVSIARCYNCNKTGHLSKDCSAPRKIKYKNPPSKLNLNLMEIDPPHIQDARSFVKDLFDFLEADSPAHSSADSYAYSALSKDFIGNLAGQIYDSGHLTTESNDELDRIGDEIDILPKDPGRRLLE</sequence>
<organism evidence="1 2">
    <name type="scientific">Puccinia striiformis f. sp. tritici</name>
    <dbReference type="NCBI Taxonomy" id="168172"/>
    <lineage>
        <taxon>Eukaryota</taxon>
        <taxon>Fungi</taxon>
        <taxon>Dikarya</taxon>
        <taxon>Basidiomycota</taxon>
        <taxon>Pucciniomycotina</taxon>
        <taxon>Pucciniomycetes</taxon>
        <taxon>Pucciniales</taxon>
        <taxon>Pucciniaceae</taxon>
        <taxon>Puccinia</taxon>
    </lineage>
</organism>
<proteinExistence type="predicted"/>
<gene>
    <name evidence="1" type="ORF">MJO28_013924</name>
</gene>
<dbReference type="EMBL" id="CM045878">
    <property type="protein sequence ID" value="KAI7940272.1"/>
    <property type="molecule type" value="Genomic_DNA"/>
</dbReference>